<evidence type="ECO:0000313" key="2">
    <source>
        <dbReference type="EMBL" id="EGL54483.1"/>
    </source>
</evidence>
<evidence type="ECO:0000256" key="1">
    <source>
        <dbReference type="SAM" id="MobiDB-lite"/>
    </source>
</evidence>
<sequence length="165" mass="18059">MANSPSTSHSITSPNSSEPITVKSSTCKSLSGKSDLTYHIACDSDNEIYFRIADNSGNGFFSCEWVKLSDIEAVFDSMKKGEGITSFHLDSLFIGKSVNTPAFLLAVLKAEGLIKPQPLRQRAHDRLPSKDFQERIFALVDADVNIDAVKKSSKNSSKSTRQPKS</sequence>
<dbReference type="OrthoDB" id="8759680at2"/>
<organism evidence="2 3">
    <name type="scientific">Methylophaga aminisulfidivorans MP</name>
    <dbReference type="NCBI Taxonomy" id="1026882"/>
    <lineage>
        <taxon>Bacteria</taxon>
        <taxon>Pseudomonadati</taxon>
        <taxon>Pseudomonadota</taxon>
        <taxon>Gammaproteobacteria</taxon>
        <taxon>Thiotrichales</taxon>
        <taxon>Piscirickettsiaceae</taxon>
        <taxon>Methylophaga</taxon>
    </lineage>
</organism>
<dbReference type="Proteomes" id="UP000003544">
    <property type="component" value="Unassembled WGS sequence"/>
</dbReference>
<protein>
    <submittedName>
        <fullName evidence="2">Uncharacterized protein</fullName>
    </submittedName>
</protein>
<name>F5SZQ6_9GAMM</name>
<keyword evidence="3" id="KW-1185">Reference proteome</keyword>
<reference evidence="2 3" key="1">
    <citation type="journal article" date="2011" name="J. Bacteriol.">
        <title>Draft genome sequence of Methylophaga aminisulfidivorans MP T.</title>
        <authorList>
            <person name="Han G.H."/>
            <person name="Kim W."/>
            <person name="Chun J."/>
            <person name="Kim S.W."/>
        </authorList>
    </citation>
    <scope>NUCLEOTIDE SEQUENCE [LARGE SCALE GENOMIC DNA]</scope>
    <source>
        <strain evidence="3">MP(T)</strain>
    </source>
</reference>
<feature type="region of interest" description="Disordered" evidence="1">
    <location>
        <begin position="1"/>
        <end position="22"/>
    </location>
</feature>
<dbReference type="STRING" id="1026882.MAMP_01142"/>
<dbReference type="eggNOG" id="ENOG5032YH2">
    <property type="taxonomic scope" value="Bacteria"/>
</dbReference>
<accession>F5SZQ6</accession>
<feature type="compositionally biased region" description="Low complexity" evidence="1">
    <location>
        <begin position="1"/>
        <end position="17"/>
    </location>
</feature>
<dbReference type="AlphaFoldDB" id="F5SZQ6"/>
<gene>
    <name evidence="2" type="ORF">MAMP_01142</name>
</gene>
<comment type="caution">
    <text evidence="2">The sequence shown here is derived from an EMBL/GenBank/DDBJ whole genome shotgun (WGS) entry which is preliminary data.</text>
</comment>
<evidence type="ECO:0000313" key="3">
    <source>
        <dbReference type="Proteomes" id="UP000003544"/>
    </source>
</evidence>
<dbReference type="RefSeq" id="WP_007144369.1">
    <property type="nucleotide sequence ID" value="NZ_AFIG01000001.1"/>
</dbReference>
<dbReference type="EMBL" id="AFIG01000001">
    <property type="protein sequence ID" value="EGL54483.1"/>
    <property type="molecule type" value="Genomic_DNA"/>
</dbReference>
<proteinExistence type="predicted"/>